<name>A0ABW7PC30_9ACTN</name>
<evidence type="ECO:0000313" key="2">
    <source>
        <dbReference type="Proteomes" id="UP001610631"/>
    </source>
</evidence>
<proteinExistence type="predicted"/>
<reference evidence="1 2" key="1">
    <citation type="submission" date="2024-03" db="EMBL/GenBank/DDBJ databases">
        <title>Whole genome sequencing of Streptomyces racemochromogenes, to identify antimicrobial biosynthetic gene clusters.</title>
        <authorList>
            <person name="Suryawanshi P."/>
            <person name="Krishnaraj P.U."/>
            <person name="Arun Y.P."/>
            <person name="Suryawanshi M.P."/>
            <person name="Rakshit O."/>
        </authorList>
    </citation>
    <scope>NUCLEOTIDE SEQUENCE [LARGE SCALE GENOMIC DNA]</scope>
    <source>
        <strain evidence="1 2">AUDT626</strain>
    </source>
</reference>
<gene>
    <name evidence="1" type="ORF">WDV06_10960</name>
</gene>
<dbReference type="EMBL" id="JBBDHD010000020">
    <property type="protein sequence ID" value="MFH7595606.1"/>
    <property type="molecule type" value="Genomic_DNA"/>
</dbReference>
<protein>
    <submittedName>
        <fullName evidence="1">Uncharacterized protein</fullName>
    </submittedName>
</protein>
<organism evidence="1 2">
    <name type="scientific">Streptomyces racemochromogenes</name>
    <dbReference type="NCBI Taxonomy" id="67353"/>
    <lineage>
        <taxon>Bacteria</taxon>
        <taxon>Bacillati</taxon>
        <taxon>Actinomycetota</taxon>
        <taxon>Actinomycetes</taxon>
        <taxon>Kitasatosporales</taxon>
        <taxon>Streptomycetaceae</taxon>
        <taxon>Streptomyces</taxon>
    </lineage>
</organism>
<dbReference type="RefSeq" id="WP_395509462.1">
    <property type="nucleotide sequence ID" value="NZ_JBBDHD010000020.1"/>
</dbReference>
<dbReference type="Proteomes" id="UP001610631">
    <property type="component" value="Unassembled WGS sequence"/>
</dbReference>
<keyword evidence="2" id="KW-1185">Reference proteome</keyword>
<comment type="caution">
    <text evidence="1">The sequence shown here is derived from an EMBL/GenBank/DDBJ whole genome shotgun (WGS) entry which is preliminary data.</text>
</comment>
<evidence type="ECO:0000313" key="1">
    <source>
        <dbReference type="EMBL" id="MFH7595606.1"/>
    </source>
</evidence>
<accession>A0ABW7PC30</accession>
<sequence length="54" mass="5188">MDQTVPASFAVAVTPVGPGHTVVAVSGELGTATGPGLAKAIDALDLPGLDLTST</sequence>